<evidence type="ECO:0000256" key="5">
    <source>
        <dbReference type="ARBA" id="ARBA00022989"/>
    </source>
</evidence>
<reference evidence="10" key="1">
    <citation type="journal article" date="2020" name="mSystems">
        <title>Genome- and Community-Level Interaction Insights into Carbon Utilization and Element Cycling Functions of Hydrothermarchaeota in Hydrothermal Sediment.</title>
        <authorList>
            <person name="Zhou Z."/>
            <person name="Liu Y."/>
            <person name="Xu W."/>
            <person name="Pan J."/>
            <person name="Luo Z.H."/>
            <person name="Li M."/>
        </authorList>
    </citation>
    <scope>NUCLEOTIDE SEQUENCE [LARGE SCALE GENOMIC DNA]</scope>
    <source>
        <strain evidence="10">SpSt-381</strain>
    </source>
</reference>
<dbReference type="PANTHER" id="PTHR30266">
    <property type="entry name" value="MECHANOSENSITIVE CHANNEL MSCL"/>
    <property type="match status" value="1"/>
</dbReference>
<comment type="caution">
    <text evidence="10">The sequence shown here is derived from an EMBL/GenBank/DDBJ whole genome shotgun (WGS) entry which is preliminary data.</text>
</comment>
<dbReference type="Gene3D" id="1.10.1200.120">
    <property type="entry name" value="Large-conductance mechanosensitive channel, MscL, domain 1"/>
    <property type="match status" value="1"/>
</dbReference>
<evidence type="ECO:0000256" key="4">
    <source>
        <dbReference type="ARBA" id="ARBA00022692"/>
    </source>
</evidence>
<proteinExistence type="inferred from homology"/>
<feature type="transmembrane region" description="Helical" evidence="9">
    <location>
        <begin position="67"/>
        <end position="93"/>
    </location>
</feature>
<keyword evidence="8 9" id="KW-0407">Ion channel</keyword>
<dbReference type="InterPro" id="IPR037673">
    <property type="entry name" value="MSC/AndL"/>
</dbReference>
<evidence type="ECO:0000256" key="8">
    <source>
        <dbReference type="ARBA" id="ARBA00023303"/>
    </source>
</evidence>
<keyword evidence="7 9" id="KW-0472">Membrane</keyword>
<dbReference type="GO" id="GO:0005886">
    <property type="term" value="C:plasma membrane"/>
    <property type="evidence" value="ECO:0007669"/>
    <property type="project" value="UniProtKB-SubCell"/>
</dbReference>
<comment type="similarity">
    <text evidence="9">Belongs to the MscL family.</text>
</comment>
<comment type="subcellular location">
    <subcellularLocation>
        <location evidence="9">Cell membrane</location>
        <topology evidence="9">Multi-pass membrane protein</topology>
    </subcellularLocation>
    <subcellularLocation>
        <location evidence="1">Membrane</location>
        <topology evidence="1">Multi-pass membrane protein</topology>
    </subcellularLocation>
</comment>
<evidence type="ECO:0000256" key="7">
    <source>
        <dbReference type="ARBA" id="ARBA00023136"/>
    </source>
</evidence>
<evidence type="ECO:0000313" key="10">
    <source>
        <dbReference type="EMBL" id="HGZ43477.1"/>
    </source>
</evidence>
<gene>
    <name evidence="9 10" type="primary">mscL</name>
    <name evidence="10" type="ORF">ENR23_08635</name>
</gene>
<accession>A0A832MK54</accession>
<keyword evidence="2 9" id="KW-0813">Transport</keyword>
<organism evidence="10">
    <name type="scientific">Eiseniibacteriota bacterium</name>
    <dbReference type="NCBI Taxonomy" id="2212470"/>
    <lineage>
        <taxon>Bacteria</taxon>
        <taxon>Candidatus Eiseniibacteriota</taxon>
    </lineage>
</organism>
<dbReference type="Pfam" id="PF01741">
    <property type="entry name" value="MscL"/>
    <property type="match status" value="1"/>
</dbReference>
<keyword evidence="5 9" id="KW-1133">Transmembrane helix</keyword>
<evidence type="ECO:0000256" key="2">
    <source>
        <dbReference type="ARBA" id="ARBA00022448"/>
    </source>
</evidence>
<dbReference type="SUPFAM" id="SSF81330">
    <property type="entry name" value="Gated mechanosensitive channel"/>
    <property type="match status" value="1"/>
</dbReference>
<comment type="function">
    <text evidence="9">Channel that opens in response to stretch forces in the membrane lipid bilayer. May participate in the regulation of osmotic pressure changes within the cell.</text>
</comment>
<keyword evidence="6 9" id="KW-0406">Ion transport</keyword>
<dbReference type="AlphaFoldDB" id="A0A832MK54"/>
<dbReference type="InterPro" id="IPR001185">
    <property type="entry name" value="MS_channel"/>
</dbReference>
<dbReference type="HAMAP" id="MF_00115">
    <property type="entry name" value="MscL"/>
    <property type="match status" value="1"/>
</dbReference>
<dbReference type="EMBL" id="DSQF01000018">
    <property type="protein sequence ID" value="HGZ43477.1"/>
    <property type="molecule type" value="Genomic_DNA"/>
</dbReference>
<name>A0A832MK54_UNCEI</name>
<keyword evidence="4 9" id="KW-0812">Transmembrane</keyword>
<evidence type="ECO:0000256" key="9">
    <source>
        <dbReference type="HAMAP-Rule" id="MF_00115"/>
    </source>
</evidence>
<keyword evidence="3 9" id="KW-1003">Cell membrane</keyword>
<comment type="subunit">
    <text evidence="9">Homopentamer.</text>
</comment>
<dbReference type="PANTHER" id="PTHR30266:SF2">
    <property type="entry name" value="LARGE-CONDUCTANCE MECHANOSENSITIVE CHANNEL"/>
    <property type="match status" value="1"/>
</dbReference>
<protein>
    <recommendedName>
        <fullName evidence="9">Large-conductance mechanosensitive channel</fullName>
    </recommendedName>
</protein>
<sequence length="133" mass="13834">MLDEFKKFLTQTNALALAVGVIIGGAVGKVVGSLVSDILMPLISLAIPGGSWREAKIPLRTDDAGNVINALTVGSFFGALVDFVIIAFAVFMITKLLLKPAPAPPAPPTKVCPECKETIPADARKCRACASAV</sequence>
<dbReference type="NCBIfam" id="TIGR00220">
    <property type="entry name" value="mscL"/>
    <property type="match status" value="1"/>
</dbReference>
<dbReference type="InterPro" id="IPR036019">
    <property type="entry name" value="MscL_channel"/>
</dbReference>
<feature type="transmembrane region" description="Helical" evidence="9">
    <location>
        <begin position="14"/>
        <end position="47"/>
    </location>
</feature>
<evidence type="ECO:0000256" key="6">
    <source>
        <dbReference type="ARBA" id="ARBA00023065"/>
    </source>
</evidence>
<evidence type="ECO:0000256" key="1">
    <source>
        <dbReference type="ARBA" id="ARBA00004141"/>
    </source>
</evidence>
<evidence type="ECO:0000256" key="3">
    <source>
        <dbReference type="ARBA" id="ARBA00022475"/>
    </source>
</evidence>
<dbReference type="GO" id="GO:0008381">
    <property type="term" value="F:mechanosensitive monoatomic ion channel activity"/>
    <property type="evidence" value="ECO:0007669"/>
    <property type="project" value="UniProtKB-UniRule"/>
</dbReference>